<proteinExistence type="predicted"/>
<accession>A0A6P4E2B0</accession>
<dbReference type="InterPro" id="IPR013083">
    <property type="entry name" value="Znf_RING/FYVE/PHD"/>
</dbReference>
<reference evidence="8" key="2">
    <citation type="submission" date="2025-04" db="UniProtKB">
        <authorList>
            <consortium name="RefSeq"/>
        </authorList>
    </citation>
    <scope>IDENTIFICATION</scope>
</reference>
<dbReference type="EnsemblMetazoa" id="XM_017115055.2">
    <property type="protein sequence ID" value="XP_016970544.1"/>
    <property type="gene ID" value="LOC108038288"/>
</dbReference>
<dbReference type="PANTHER" id="PTHR47094:SF1">
    <property type="entry name" value="RING-TYPE E3 UBIQUITIN TRANSFERASE"/>
    <property type="match status" value="1"/>
</dbReference>
<keyword evidence="7" id="KW-1185">Reference proteome</keyword>
<name>A0A6P4E2B0_DRORH</name>
<dbReference type="InterPro" id="IPR017907">
    <property type="entry name" value="Znf_RING_CS"/>
</dbReference>
<dbReference type="InterPro" id="IPR049627">
    <property type="entry name" value="SLX8"/>
</dbReference>
<dbReference type="GeneID" id="108038288"/>
<evidence type="ECO:0000259" key="5">
    <source>
        <dbReference type="PROSITE" id="PS50089"/>
    </source>
</evidence>
<evidence type="ECO:0000313" key="8">
    <source>
        <dbReference type="RefSeq" id="XP_016970544.1"/>
    </source>
</evidence>
<dbReference type="GO" id="GO:0061630">
    <property type="term" value="F:ubiquitin protein ligase activity"/>
    <property type="evidence" value="ECO:0007669"/>
    <property type="project" value="InterPro"/>
</dbReference>
<dbReference type="PROSITE" id="PS00518">
    <property type="entry name" value="ZF_RING_1"/>
    <property type="match status" value="1"/>
</dbReference>
<evidence type="ECO:0000256" key="1">
    <source>
        <dbReference type="ARBA" id="ARBA00022723"/>
    </source>
</evidence>
<evidence type="ECO:0000256" key="3">
    <source>
        <dbReference type="ARBA" id="ARBA00022833"/>
    </source>
</evidence>
<dbReference type="InterPro" id="IPR001841">
    <property type="entry name" value="Znf_RING"/>
</dbReference>
<dbReference type="GO" id="GO:0008270">
    <property type="term" value="F:zinc ion binding"/>
    <property type="evidence" value="ECO:0007669"/>
    <property type="project" value="UniProtKB-KW"/>
</dbReference>
<dbReference type="GO" id="GO:0033768">
    <property type="term" value="C:SUMO-targeted ubiquitin ligase complex"/>
    <property type="evidence" value="ECO:0007669"/>
    <property type="project" value="TreeGrafter"/>
</dbReference>
<dbReference type="RefSeq" id="XP_016970544.1">
    <property type="nucleotide sequence ID" value="XM_017115055.1"/>
</dbReference>
<feature type="domain" description="RING-type" evidence="5">
    <location>
        <begin position="56"/>
        <end position="94"/>
    </location>
</feature>
<dbReference type="SMART" id="SM00184">
    <property type="entry name" value="RING"/>
    <property type="match status" value="1"/>
</dbReference>
<dbReference type="GO" id="GO:0032183">
    <property type="term" value="F:SUMO binding"/>
    <property type="evidence" value="ECO:0007669"/>
    <property type="project" value="TreeGrafter"/>
</dbReference>
<gene>
    <name evidence="8" type="primary">LOC108038288</name>
    <name evidence="6" type="synonym">108038288</name>
</gene>
<dbReference type="PANTHER" id="PTHR47094">
    <property type="entry name" value="ELFLESS, ISOFORM B"/>
    <property type="match status" value="1"/>
</dbReference>
<protein>
    <submittedName>
        <fullName evidence="8">E3 ubiquitin-protein ligase RFWD2</fullName>
    </submittedName>
</protein>
<dbReference type="GO" id="GO:0140082">
    <property type="term" value="F:SUMO-ubiquitin ligase activity"/>
    <property type="evidence" value="ECO:0007669"/>
    <property type="project" value="TreeGrafter"/>
</dbReference>
<dbReference type="SUPFAM" id="SSF57850">
    <property type="entry name" value="RING/U-box"/>
    <property type="match status" value="1"/>
</dbReference>
<keyword evidence="1" id="KW-0479">Metal-binding</keyword>
<evidence type="ECO:0000313" key="6">
    <source>
        <dbReference type="EnsemblMetazoa" id="XP_016970544.1"/>
    </source>
</evidence>
<reference evidence="6" key="3">
    <citation type="submission" date="2025-05" db="UniProtKB">
        <authorList>
            <consortium name="EnsemblMetazoa"/>
        </authorList>
    </citation>
    <scope>IDENTIFICATION</scope>
</reference>
<sequence length="105" mass="11752">MLPSWRSLLSWKPIKMEGRRRAADGLKPVEIIDLTDMEVRAEITNLIDGNGKVYKCPICMESPEEQVATMCGHVFCKSCLSTALSPCEVCPLCKKIVSGFIRIYT</sequence>
<dbReference type="Gene3D" id="3.30.40.10">
    <property type="entry name" value="Zinc/RING finger domain, C3HC4 (zinc finger)"/>
    <property type="match status" value="1"/>
</dbReference>
<evidence type="ECO:0000256" key="4">
    <source>
        <dbReference type="PROSITE-ProRule" id="PRU00175"/>
    </source>
</evidence>
<keyword evidence="3" id="KW-0862">Zinc</keyword>
<dbReference type="PROSITE" id="PS50089">
    <property type="entry name" value="ZF_RING_2"/>
    <property type="match status" value="1"/>
</dbReference>
<dbReference type="Pfam" id="PF13923">
    <property type="entry name" value="zf-C3HC4_2"/>
    <property type="match status" value="1"/>
</dbReference>
<dbReference type="AlphaFoldDB" id="A0A6P4E2B0"/>
<organism evidence="8">
    <name type="scientific">Drosophila rhopaloa</name>
    <name type="common">Fruit fly</name>
    <dbReference type="NCBI Taxonomy" id="1041015"/>
    <lineage>
        <taxon>Eukaryota</taxon>
        <taxon>Metazoa</taxon>
        <taxon>Ecdysozoa</taxon>
        <taxon>Arthropoda</taxon>
        <taxon>Hexapoda</taxon>
        <taxon>Insecta</taxon>
        <taxon>Pterygota</taxon>
        <taxon>Neoptera</taxon>
        <taxon>Endopterygota</taxon>
        <taxon>Diptera</taxon>
        <taxon>Brachycera</taxon>
        <taxon>Muscomorpha</taxon>
        <taxon>Ephydroidea</taxon>
        <taxon>Drosophilidae</taxon>
        <taxon>Drosophila</taxon>
        <taxon>Sophophora</taxon>
    </lineage>
</organism>
<keyword evidence="2 4" id="KW-0863">Zinc-finger</keyword>
<evidence type="ECO:0000313" key="7">
    <source>
        <dbReference type="Proteomes" id="UP001652680"/>
    </source>
</evidence>
<evidence type="ECO:0000256" key="2">
    <source>
        <dbReference type="ARBA" id="ARBA00022771"/>
    </source>
</evidence>
<dbReference type="GO" id="GO:0006511">
    <property type="term" value="P:ubiquitin-dependent protein catabolic process"/>
    <property type="evidence" value="ECO:0007669"/>
    <property type="project" value="TreeGrafter"/>
</dbReference>
<dbReference type="OrthoDB" id="7851896at2759"/>
<reference evidence="7" key="1">
    <citation type="journal article" date="2021" name="Elife">
        <title>Highly contiguous assemblies of 101 drosophilid genomes.</title>
        <authorList>
            <person name="Kim B.Y."/>
            <person name="Wang J.R."/>
            <person name="Miller D.E."/>
            <person name="Barmina O."/>
            <person name="Delaney E."/>
            <person name="Thompson A."/>
            <person name="Comeault A.A."/>
            <person name="Peede D."/>
            <person name="D'Agostino E.R."/>
            <person name="Pelaez J."/>
            <person name="Aguilar J.M."/>
            <person name="Haji D."/>
            <person name="Matsunaga T."/>
            <person name="Armstrong E.E."/>
            <person name="Zych M."/>
            <person name="Ogawa Y."/>
            <person name="Stamenkovic-Radak M."/>
            <person name="Jelic M."/>
            <person name="Veselinovic M.S."/>
            <person name="Tanaskovic M."/>
            <person name="Eric P."/>
            <person name="Gao J.J."/>
            <person name="Katoh T.K."/>
            <person name="Toda M.J."/>
            <person name="Watabe H."/>
            <person name="Watada M."/>
            <person name="Davis J.S."/>
            <person name="Moyle L.C."/>
            <person name="Manoli G."/>
            <person name="Bertolini E."/>
            <person name="Kostal V."/>
            <person name="Hawley R.S."/>
            <person name="Takahashi A."/>
            <person name="Jones C.D."/>
            <person name="Price D.K."/>
            <person name="Whiteman N."/>
            <person name="Kopp A."/>
            <person name="Matute D.R."/>
            <person name="Petrov D.A."/>
        </authorList>
    </citation>
    <scope>NUCLEOTIDE SEQUENCE [LARGE SCALE GENOMIC DNA]</scope>
</reference>
<dbReference type="Proteomes" id="UP001652680">
    <property type="component" value="Unassembled WGS sequence"/>
</dbReference>